<dbReference type="EMBL" id="CM023472">
    <property type="protein sequence ID" value="KAH7958805.1"/>
    <property type="molecule type" value="Genomic_DNA"/>
</dbReference>
<proteinExistence type="predicted"/>
<organism evidence="1 2">
    <name type="scientific">Dermacentor silvarum</name>
    <name type="common">Tick</name>
    <dbReference type="NCBI Taxonomy" id="543639"/>
    <lineage>
        <taxon>Eukaryota</taxon>
        <taxon>Metazoa</taxon>
        <taxon>Ecdysozoa</taxon>
        <taxon>Arthropoda</taxon>
        <taxon>Chelicerata</taxon>
        <taxon>Arachnida</taxon>
        <taxon>Acari</taxon>
        <taxon>Parasitiformes</taxon>
        <taxon>Ixodida</taxon>
        <taxon>Ixodoidea</taxon>
        <taxon>Ixodidae</taxon>
        <taxon>Rhipicephalinae</taxon>
        <taxon>Dermacentor</taxon>
    </lineage>
</organism>
<accession>A0ACB8D348</accession>
<comment type="caution">
    <text evidence="1">The sequence shown here is derived from an EMBL/GenBank/DDBJ whole genome shotgun (WGS) entry which is preliminary data.</text>
</comment>
<gene>
    <name evidence="1" type="ORF">HPB49_005180</name>
</gene>
<protein>
    <submittedName>
        <fullName evidence="1">Uncharacterized protein</fullName>
    </submittedName>
</protein>
<name>A0ACB8D348_DERSI</name>
<reference evidence="1" key="1">
    <citation type="submission" date="2020-05" db="EMBL/GenBank/DDBJ databases">
        <title>Large-scale comparative analyses of tick genomes elucidate their genetic diversity and vector capacities.</title>
        <authorList>
            <person name="Jia N."/>
            <person name="Wang J."/>
            <person name="Shi W."/>
            <person name="Du L."/>
            <person name="Sun Y."/>
            <person name="Zhan W."/>
            <person name="Jiang J."/>
            <person name="Wang Q."/>
            <person name="Zhang B."/>
            <person name="Ji P."/>
            <person name="Sakyi L.B."/>
            <person name="Cui X."/>
            <person name="Yuan T."/>
            <person name="Jiang B."/>
            <person name="Yang W."/>
            <person name="Lam T.T.-Y."/>
            <person name="Chang Q."/>
            <person name="Ding S."/>
            <person name="Wang X."/>
            <person name="Zhu J."/>
            <person name="Ruan X."/>
            <person name="Zhao L."/>
            <person name="Wei J."/>
            <person name="Que T."/>
            <person name="Du C."/>
            <person name="Cheng J."/>
            <person name="Dai P."/>
            <person name="Han X."/>
            <person name="Huang E."/>
            <person name="Gao Y."/>
            <person name="Liu J."/>
            <person name="Shao H."/>
            <person name="Ye R."/>
            <person name="Li L."/>
            <person name="Wei W."/>
            <person name="Wang X."/>
            <person name="Wang C."/>
            <person name="Yang T."/>
            <person name="Huo Q."/>
            <person name="Li W."/>
            <person name="Guo W."/>
            <person name="Chen H."/>
            <person name="Zhou L."/>
            <person name="Ni X."/>
            <person name="Tian J."/>
            <person name="Zhou Y."/>
            <person name="Sheng Y."/>
            <person name="Liu T."/>
            <person name="Pan Y."/>
            <person name="Xia L."/>
            <person name="Li J."/>
            <person name="Zhao F."/>
            <person name="Cao W."/>
        </authorList>
    </citation>
    <scope>NUCLEOTIDE SEQUENCE</scope>
    <source>
        <strain evidence="1">Dsil-2018</strain>
    </source>
</reference>
<evidence type="ECO:0000313" key="1">
    <source>
        <dbReference type="EMBL" id="KAH7958805.1"/>
    </source>
</evidence>
<keyword evidence="2" id="KW-1185">Reference proteome</keyword>
<dbReference type="Proteomes" id="UP000821865">
    <property type="component" value="Chromosome 3"/>
</dbReference>
<sequence>MKGSGAAVLLPRSTEEVSAVLSHCHGRRLAICPQGGNTGLVGGSVPVFDELVLSTARMAKVNTIDPLSGGGNKLESSGLWGMVEKSNQCEPAGAVSCEAGCVLEALDARVGEEAALTVPLDLGAKGSCHIGGNVATNAGGLRLLRYGPLHGSVLGLEATKRRCLQEDDLQTSETVDIGDGGAENRAFVLSEIPKPTEHWALLTFPNYDGVGFVFANSLDSEKKTVGVENGCADELRREPQCSNLPHVLYIRKTFVCESVSRTMDEAKQVLEVAHALQGSRQVRTPRRQG</sequence>
<evidence type="ECO:0000313" key="2">
    <source>
        <dbReference type="Proteomes" id="UP000821865"/>
    </source>
</evidence>